<evidence type="ECO:0000256" key="3">
    <source>
        <dbReference type="ARBA" id="ARBA00022801"/>
    </source>
</evidence>
<proteinExistence type="predicted"/>
<feature type="signal peptide" evidence="5">
    <location>
        <begin position="1"/>
        <end position="31"/>
    </location>
</feature>
<evidence type="ECO:0008006" key="8">
    <source>
        <dbReference type="Google" id="ProtNLM"/>
    </source>
</evidence>
<dbReference type="GO" id="GO:0016787">
    <property type="term" value="F:hydrolase activity"/>
    <property type="evidence" value="ECO:0007669"/>
    <property type="project" value="UniProtKB-KW"/>
</dbReference>
<keyword evidence="1 5" id="KW-0732">Signal</keyword>
<dbReference type="RefSeq" id="WP_150951635.1">
    <property type="nucleotide sequence ID" value="NZ_VZRB01000020.1"/>
</dbReference>
<organism evidence="6 7">
    <name type="scientific">Streptomyces luteolifulvus</name>
    <dbReference type="NCBI Taxonomy" id="2615112"/>
    <lineage>
        <taxon>Bacteria</taxon>
        <taxon>Bacillati</taxon>
        <taxon>Actinomycetota</taxon>
        <taxon>Actinomycetes</taxon>
        <taxon>Kitasatosporales</taxon>
        <taxon>Streptomycetaceae</taxon>
        <taxon>Streptomyces</taxon>
    </lineage>
</organism>
<dbReference type="EMBL" id="VZRB01000020">
    <property type="protein sequence ID" value="KAB1143227.1"/>
    <property type="molecule type" value="Genomic_DNA"/>
</dbReference>
<dbReference type="GO" id="GO:0008305">
    <property type="term" value="C:integrin complex"/>
    <property type="evidence" value="ECO:0007669"/>
    <property type="project" value="InterPro"/>
</dbReference>
<dbReference type="Gene3D" id="2.130.10.130">
    <property type="entry name" value="Integrin alpha, N-terminal"/>
    <property type="match status" value="4"/>
</dbReference>
<evidence type="ECO:0000256" key="2">
    <source>
        <dbReference type="ARBA" id="ARBA00022737"/>
    </source>
</evidence>
<dbReference type="SMART" id="SM00191">
    <property type="entry name" value="Int_alpha"/>
    <property type="match status" value="6"/>
</dbReference>
<accession>A0A6H9UXD9</accession>
<dbReference type="PANTHER" id="PTHR23221:SF7">
    <property type="entry name" value="PHOSPHATIDYLINOSITOL-GLYCAN-SPECIFIC PHOSPHOLIPASE D"/>
    <property type="match status" value="1"/>
</dbReference>
<dbReference type="Pfam" id="PF01839">
    <property type="entry name" value="FG-GAP"/>
    <property type="match status" value="6"/>
</dbReference>
<evidence type="ECO:0000256" key="5">
    <source>
        <dbReference type="SAM" id="SignalP"/>
    </source>
</evidence>
<dbReference type="Proteomes" id="UP000442707">
    <property type="component" value="Unassembled WGS sequence"/>
</dbReference>
<keyword evidence="4" id="KW-0325">Glycoprotein</keyword>
<evidence type="ECO:0000256" key="1">
    <source>
        <dbReference type="ARBA" id="ARBA00022729"/>
    </source>
</evidence>
<name>A0A6H9UXD9_9ACTN</name>
<evidence type="ECO:0000313" key="7">
    <source>
        <dbReference type="Proteomes" id="UP000442707"/>
    </source>
</evidence>
<keyword evidence="2" id="KW-0677">Repeat</keyword>
<dbReference type="SUPFAM" id="SSF69318">
    <property type="entry name" value="Integrin alpha N-terminal domain"/>
    <property type="match status" value="1"/>
</dbReference>
<evidence type="ECO:0000256" key="4">
    <source>
        <dbReference type="ARBA" id="ARBA00023180"/>
    </source>
</evidence>
<sequence>MKHPLRTAPALAALVVAGLTPLALPAGPASAAPSGLQGDFNGDGYRDVAIGAPAATVGGKAWAGQVAVVYGGATGLDPARHKVISQNTAGIPGEAEKDDRFGDQVAVADLNRDGYSDLVVGAQHEKAGSAEDAGTVVVVWGSAAGLSGGTTVKNPQPLYGSYFGLSIAAADFTGDGKPDLAISAQSSAADPAYRIRLVRGPFTRSGATGSVSSYSPGIDRPVLTAGRVSGDTKADLVVTGQKPNGDHLATAVYYKGTASGLSRAATLRPAATAAIGDLDKDGYGDIALGVPQDPDSEPSAAKGGRIHVIHGTGSGPSATRRVSYTQNTAGVPDSSEYGDGFGGALAIGDFDKNGYGDLAVGASGESFGDDADYISSAGAVTLLRGSASGLTTTGAVFLTQDSPGVPGTNESVDNFGATLLASDVNRDGRADLTAIAAQENDPAGAAWFLPGAAPTLYSTTASITFGPTKLGLSTAQGGAFGTDLAG</sequence>
<dbReference type="InterPro" id="IPR028994">
    <property type="entry name" value="Integrin_alpha_N"/>
</dbReference>
<evidence type="ECO:0000313" key="6">
    <source>
        <dbReference type="EMBL" id="KAB1143227.1"/>
    </source>
</evidence>
<feature type="chain" id="PRO_5026145332" description="VCBS repeat-containing protein" evidence="5">
    <location>
        <begin position="32"/>
        <end position="486"/>
    </location>
</feature>
<gene>
    <name evidence="6" type="ORF">F7R91_25820</name>
</gene>
<protein>
    <recommendedName>
        <fullName evidence="8">VCBS repeat-containing protein</fullName>
    </recommendedName>
</protein>
<keyword evidence="7" id="KW-1185">Reference proteome</keyword>
<keyword evidence="3" id="KW-0378">Hydrolase</keyword>
<reference evidence="6 7" key="1">
    <citation type="submission" date="2019-09" db="EMBL/GenBank/DDBJ databases">
        <title>Screening of Novel Bioactive Compounds from Soil-Associated.</title>
        <authorList>
            <person name="Zhao S."/>
        </authorList>
    </citation>
    <scope>NUCLEOTIDE SEQUENCE [LARGE SCALE GENOMIC DNA]</scope>
    <source>
        <strain evidence="6 7">HIT-DPA4</strain>
    </source>
</reference>
<dbReference type="PRINTS" id="PR01185">
    <property type="entry name" value="INTEGRINA"/>
</dbReference>
<dbReference type="PROSITE" id="PS51470">
    <property type="entry name" value="FG_GAP"/>
    <property type="match status" value="3"/>
</dbReference>
<dbReference type="AlphaFoldDB" id="A0A6H9UXD9"/>
<comment type="caution">
    <text evidence="6">The sequence shown here is derived from an EMBL/GenBank/DDBJ whole genome shotgun (WGS) entry which is preliminary data.</text>
</comment>
<dbReference type="InterPro" id="IPR013517">
    <property type="entry name" value="FG-GAP"/>
</dbReference>
<dbReference type="InterPro" id="IPR013519">
    <property type="entry name" value="Int_alpha_beta-p"/>
</dbReference>
<dbReference type="InterPro" id="IPR000413">
    <property type="entry name" value="Integrin_alpha"/>
</dbReference>
<dbReference type="PANTHER" id="PTHR23221">
    <property type="entry name" value="GLYCOSYLPHOSPHATIDYLINOSITOL PHOSPHOLIPASE D"/>
    <property type="match status" value="1"/>
</dbReference>
<dbReference type="GO" id="GO:0007155">
    <property type="term" value="P:cell adhesion"/>
    <property type="evidence" value="ECO:0007669"/>
    <property type="project" value="InterPro"/>
</dbReference>